<dbReference type="InterPro" id="IPR029044">
    <property type="entry name" value="Nucleotide-diphossugar_trans"/>
</dbReference>
<proteinExistence type="inferred from homology"/>
<accession>A0A9P3LWB6</accession>
<evidence type="ECO:0008006" key="7">
    <source>
        <dbReference type="Google" id="ProtNLM"/>
    </source>
</evidence>
<evidence type="ECO:0000313" key="5">
    <source>
        <dbReference type="EMBL" id="GJJ72640.1"/>
    </source>
</evidence>
<dbReference type="Gene3D" id="3.90.550.20">
    <property type="match status" value="1"/>
</dbReference>
<feature type="transmembrane region" description="Helical" evidence="4">
    <location>
        <begin position="12"/>
        <end position="33"/>
    </location>
</feature>
<feature type="region of interest" description="Disordered" evidence="3">
    <location>
        <begin position="103"/>
        <end position="122"/>
    </location>
</feature>
<organism evidence="5 6">
    <name type="scientific">Entomortierella parvispora</name>
    <dbReference type="NCBI Taxonomy" id="205924"/>
    <lineage>
        <taxon>Eukaryota</taxon>
        <taxon>Fungi</taxon>
        <taxon>Fungi incertae sedis</taxon>
        <taxon>Mucoromycota</taxon>
        <taxon>Mortierellomycotina</taxon>
        <taxon>Mortierellomycetes</taxon>
        <taxon>Mortierellales</taxon>
        <taxon>Mortierellaceae</taxon>
        <taxon>Entomortierella</taxon>
    </lineage>
</organism>
<evidence type="ECO:0000256" key="4">
    <source>
        <dbReference type="SAM" id="Phobius"/>
    </source>
</evidence>
<dbReference type="EMBL" id="BQFW01000007">
    <property type="protein sequence ID" value="GJJ72640.1"/>
    <property type="molecule type" value="Genomic_DNA"/>
</dbReference>
<dbReference type="OrthoDB" id="409543at2759"/>
<keyword evidence="4" id="KW-0472">Membrane</keyword>
<feature type="compositionally biased region" description="Polar residues" evidence="3">
    <location>
        <begin position="108"/>
        <end position="121"/>
    </location>
</feature>
<keyword evidence="4" id="KW-0812">Transmembrane</keyword>
<dbReference type="Pfam" id="PF04488">
    <property type="entry name" value="Gly_transf_sug"/>
    <property type="match status" value="1"/>
</dbReference>
<reference evidence="5" key="2">
    <citation type="journal article" date="2022" name="Microbiol. Resour. Announc.">
        <title>Whole-Genome Sequence of Entomortierella parvispora E1425, a Mucoromycotan Fungus Associated with Burkholderiaceae-Related Endosymbiotic Bacteria.</title>
        <authorList>
            <person name="Herlambang A."/>
            <person name="Guo Y."/>
            <person name="Takashima Y."/>
            <person name="Narisawa K."/>
            <person name="Ohta H."/>
            <person name="Nishizawa T."/>
        </authorList>
    </citation>
    <scope>NUCLEOTIDE SEQUENCE</scope>
    <source>
        <strain evidence="5">E1425</strain>
    </source>
</reference>
<feature type="compositionally biased region" description="Acidic residues" evidence="3">
    <location>
        <begin position="421"/>
        <end position="473"/>
    </location>
</feature>
<keyword evidence="6" id="KW-1185">Reference proteome</keyword>
<feature type="region of interest" description="Disordered" evidence="3">
    <location>
        <begin position="563"/>
        <end position="584"/>
    </location>
</feature>
<evidence type="ECO:0000256" key="2">
    <source>
        <dbReference type="SAM" id="Coils"/>
    </source>
</evidence>
<feature type="compositionally biased region" description="Polar residues" evidence="3">
    <location>
        <begin position="44"/>
        <end position="54"/>
    </location>
</feature>
<feature type="compositionally biased region" description="Low complexity" evidence="3">
    <location>
        <begin position="824"/>
        <end position="838"/>
    </location>
</feature>
<evidence type="ECO:0000256" key="3">
    <source>
        <dbReference type="SAM" id="MobiDB-lite"/>
    </source>
</evidence>
<evidence type="ECO:0000313" key="6">
    <source>
        <dbReference type="Proteomes" id="UP000827284"/>
    </source>
</evidence>
<feature type="region of interest" description="Disordered" evidence="3">
    <location>
        <begin position="389"/>
        <end position="481"/>
    </location>
</feature>
<feature type="region of interest" description="Disordered" evidence="3">
    <location>
        <begin position="687"/>
        <end position="731"/>
    </location>
</feature>
<keyword evidence="4" id="KW-1133">Transmembrane helix</keyword>
<feature type="region of interest" description="Disordered" evidence="3">
    <location>
        <begin position="44"/>
        <end position="64"/>
    </location>
</feature>
<dbReference type="PANTHER" id="PTHR13275">
    <property type="entry name" value="YL-1 PROTEIN TRANSCRIPTION FACTOR-LIKE 1"/>
    <property type="match status" value="1"/>
</dbReference>
<dbReference type="InterPro" id="IPR007577">
    <property type="entry name" value="GlycoTrfase_DXD_sugar-bd_CS"/>
</dbReference>
<reference evidence="5" key="1">
    <citation type="submission" date="2021-11" db="EMBL/GenBank/DDBJ databases">
        <authorList>
            <person name="Herlambang A."/>
            <person name="Guo Y."/>
            <person name="Takashima Y."/>
            <person name="Nishizawa T."/>
        </authorList>
    </citation>
    <scope>NUCLEOTIDE SEQUENCE</scope>
    <source>
        <strain evidence="5">E1425</strain>
    </source>
</reference>
<dbReference type="Proteomes" id="UP000827284">
    <property type="component" value="Unassembled WGS sequence"/>
</dbReference>
<feature type="compositionally biased region" description="Basic and acidic residues" evidence="3">
    <location>
        <begin position="311"/>
        <end position="322"/>
    </location>
</feature>
<name>A0A9P3LWB6_9FUNG</name>
<dbReference type="AlphaFoldDB" id="A0A9P3LWB6"/>
<comment type="caution">
    <text evidence="5">The sequence shown here is derived from an EMBL/GenBank/DDBJ whole genome shotgun (WGS) entry which is preliminary data.</text>
</comment>
<feature type="region of interest" description="Disordered" evidence="3">
    <location>
        <begin position="309"/>
        <end position="341"/>
    </location>
</feature>
<protein>
    <recommendedName>
        <fullName evidence="7">Glycosyltransferase family 32 protein</fullName>
    </recommendedName>
</protein>
<dbReference type="SUPFAM" id="SSF53448">
    <property type="entry name" value="Nucleotide-diphospho-sugar transferases"/>
    <property type="match status" value="1"/>
</dbReference>
<comment type="similarity">
    <text evidence="1">Belongs to the glycosyltransferase 32 family.</text>
</comment>
<evidence type="ECO:0000256" key="1">
    <source>
        <dbReference type="ARBA" id="ARBA00009003"/>
    </source>
</evidence>
<feature type="compositionally biased region" description="Basic and acidic residues" evidence="3">
    <location>
        <begin position="839"/>
        <end position="850"/>
    </location>
</feature>
<dbReference type="PANTHER" id="PTHR13275:SF4">
    <property type="entry name" value="VACUOLAR PROTEIN SORTING-ASSOCIATED PROTEIN 72 HOMOLOG"/>
    <property type="match status" value="1"/>
</dbReference>
<sequence length="959" mass="110657">MPILFGHYRPIALLLVVLSAFASVFYLSVWSSILDPNHSASSTDTLLQKQQQQRARVRSKDASQPRPDLILEDHHHHFVHQIPSEQELKDGDTSTLKTPLPILATELRPSQPSYDESSTLTDDQKEQLVILQSVDRSQLTTIQRKQLKVLKTIERAERSRRKEEQSLKKEELRLRKEEQSLRKEEQRLRKEEKRLRKERKLERQRQLESEPFPALISTNNARVAALNTEAFARFCHPPQQQNQQLQEETSPEVVMEVTNQKDDVQSERKQKVQGNDVAFATYQEWMDYIHNKNTGHEQEIPILTESIPGVLDDKGDEGREVDQDQQLADSRPKKLTTKPRPQFLERPLHGWIVNMTALWEPCDRKLHSSAHCLAYLAQEHLYLVPSRESREMANRRRPKHREWLPDPDVEGLGVAATGDAEISDDDDGYNNDDDDDDEDDDDEDEDEGEEDEEEDEGEEDEEEDEGEMDDEESTASKDQVYPKPMDFHIFWRGPISDKLSLAAHAFLFTQPLDRSRLHLWIDSSDFPGGKPENYAKNPFSQDLVLDPIRQYVKIHPWHQVEQESFAFPPPPPSQSSENTDSVESTMTEGLTMKVNDVVPPVALSDEARFLILHRYGGMYLDADVLLLKDMSPFYDAGVEFAYEWSNTEMYNTAVLRMNKGSSVAKRILEAAKAKQRQVMEELELKSKHEYNHSQDPPSNETAPPEPETEQKQQQQSRHHHHLPKEAIPPKEEMEAPVEIKLEDHPLQMAVDTDGSLFAPPTVSSITPHRLVKREMRPNEVFHPARLRYYLRPQDQSLEDNGLTMMPVAVFDPLWLRVDHADLSPYSSESNISPESLSQSDKESKKDREQEAVVPANKARDREMMLEDLHSFPDAFSADAHAVCPNQMSQQPQGMDGNSRNEDVFSAGPEVFFMGAYTYHWHNNWHSKIESRSWLGLMRQAYDEFLTGERPNLYGEWFHD</sequence>
<keyword evidence="2" id="KW-0175">Coiled coil</keyword>
<dbReference type="GO" id="GO:0005634">
    <property type="term" value="C:nucleus"/>
    <property type="evidence" value="ECO:0007669"/>
    <property type="project" value="TreeGrafter"/>
</dbReference>
<gene>
    <name evidence="5" type="ORF">EMPS_04998</name>
</gene>
<feature type="coiled-coil region" evidence="2">
    <location>
        <begin position="153"/>
        <end position="210"/>
    </location>
</feature>
<feature type="region of interest" description="Disordered" evidence="3">
    <location>
        <begin position="824"/>
        <end position="855"/>
    </location>
</feature>